<accession>A0ABQ0ICY4</accession>
<dbReference type="Proteomes" id="UP000008372">
    <property type="component" value="Unassembled WGS sequence"/>
</dbReference>
<reference evidence="1 2" key="1">
    <citation type="journal article" date="2014" name="Environ. Microbiol.">
        <title>Comparative genomics of the marine bacterial genus Glaciecola reveals the high degree of genomic diversity and genomic characteristic for cold adaptation.</title>
        <authorList>
            <person name="Qin Q.L."/>
            <person name="Xie B.B."/>
            <person name="Yu Y."/>
            <person name="Shu Y.L."/>
            <person name="Rong J.C."/>
            <person name="Zhang Y.J."/>
            <person name="Zhao D.L."/>
            <person name="Chen X.L."/>
            <person name="Zhang X.Y."/>
            <person name="Chen B."/>
            <person name="Zhou B.C."/>
            <person name="Zhang Y.Z."/>
        </authorList>
    </citation>
    <scope>NUCLEOTIDE SEQUENCE [LARGE SCALE GENOMIC DNA]</scope>
    <source>
        <strain evidence="1 2">NO2</strain>
    </source>
</reference>
<keyword evidence="2" id="KW-1185">Reference proteome</keyword>
<dbReference type="EMBL" id="BAEK01000073">
    <property type="protein sequence ID" value="GAC06899.1"/>
    <property type="molecule type" value="Genomic_DNA"/>
</dbReference>
<gene>
    <name evidence="1" type="ORF">GAGA_4066</name>
</gene>
<sequence>MFIRYLTFNVQIEFLDFMSGLKYYPLSRVLLKHYINIL</sequence>
<name>A0ABQ0ICY4_9ALTE</name>
<organism evidence="1 2">
    <name type="scientific">Paraglaciecola agarilytica NO2</name>
    <dbReference type="NCBI Taxonomy" id="1125747"/>
    <lineage>
        <taxon>Bacteria</taxon>
        <taxon>Pseudomonadati</taxon>
        <taxon>Pseudomonadota</taxon>
        <taxon>Gammaproteobacteria</taxon>
        <taxon>Alteromonadales</taxon>
        <taxon>Alteromonadaceae</taxon>
        <taxon>Paraglaciecola</taxon>
    </lineage>
</organism>
<proteinExistence type="predicted"/>
<comment type="caution">
    <text evidence="1">The sequence shown here is derived from an EMBL/GenBank/DDBJ whole genome shotgun (WGS) entry which is preliminary data.</text>
</comment>
<evidence type="ECO:0000313" key="2">
    <source>
        <dbReference type="Proteomes" id="UP000008372"/>
    </source>
</evidence>
<evidence type="ECO:0000313" key="1">
    <source>
        <dbReference type="EMBL" id="GAC06899.1"/>
    </source>
</evidence>
<protein>
    <submittedName>
        <fullName evidence="1">Uncharacterized protein</fullName>
    </submittedName>
</protein>